<keyword evidence="7" id="KW-1185">Reference proteome</keyword>
<evidence type="ECO:0000256" key="2">
    <source>
        <dbReference type="PROSITE-ProRule" id="PRU00335"/>
    </source>
</evidence>
<dbReference type="Gene3D" id="1.10.357.10">
    <property type="entry name" value="Tetracycline Repressor, domain 2"/>
    <property type="match status" value="1"/>
</dbReference>
<dbReference type="Pfam" id="PF00440">
    <property type="entry name" value="TetR_N"/>
    <property type="match status" value="1"/>
</dbReference>
<dbReference type="EMBL" id="FOCV01000007">
    <property type="protein sequence ID" value="SEN79356.1"/>
    <property type="molecule type" value="Genomic_DNA"/>
</dbReference>
<reference evidence="4" key="3">
    <citation type="submission" date="2016-10" db="EMBL/GenBank/DDBJ databases">
        <authorList>
            <person name="de Groot N.N."/>
        </authorList>
    </citation>
    <scope>NUCLEOTIDE SEQUENCE [LARGE SCALE GENOMIC DNA]</scope>
    <source>
        <strain evidence="4">CCBAU85039</strain>
    </source>
</reference>
<dbReference type="EMBL" id="FNXB01000009">
    <property type="protein sequence ID" value="SEH76445.1"/>
    <property type="molecule type" value="Genomic_DNA"/>
</dbReference>
<keyword evidence="1 2" id="KW-0238">DNA-binding</keyword>
<name>A0A1H8JGC7_9HYPH</name>
<dbReference type="InterPro" id="IPR050109">
    <property type="entry name" value="HTH-type_TetR-like_transc_reg"/>
</dbReference>
<evidence type="ECO:0000313" key="4">
    <source>
        <dbReference type="EMBL" id="SEH76445.1"/>
    </source>
</evidence>
<dbReference type="InterPro" id="IPR041479">
    <property type="entry name" value="TetR_CgmR_C"/>
</dbReference>
<organism evidence="4 6">
    <name type="scientific">Rhizobium tibeticum</name>
    <dbReference type="NCBI Taxonomy" id="501024"/>
    <lineage>
        <taxon>Bacteria</taxon>
        <taxon>Pseudomonadati</taxon>
        <taxon>Pseudomonadota</taxon>
        <taxon>Alphaproteobacteria</taxon>
        <taxon>Hyphomicrobiales</taxon>
        <taxon>Rhizobiaceae</taxon>
        <taxon>Rhizobium/Agrobacterium group</taxon>
        <taxon>Rhizobium</taxon>
    </lineage>
</organism>
<evidence type="ECO:0000313" key="5">
    <source>
        <dbReference type="EMBL" id="SEN79356.1"/>
    </source>
</evidence>
<protein>
    <submittedName>
        <fullName evidence="4">HTH-type transcriptional repressor KstR2</fullName>
    </submittedName>
    <submittedName>
        <fullName evidence="5">Transcriptional regulator, TetR family</fullName>
    </submittedName>
</protein>
<dbReference type="PROSITE" id="PS50977">
    <property type="entry name" value="HTH_TETR_2"/>
    <property type="match status" value="1"/>
</dbReference>
<dbReference type="InterPro" id="IPR036271">
    <property type="entry name" value="Tet_transcr_reg_TetR-rel_C_sf"/>
</dbReference>
<feature type="DNA-binding region" description="H-T-H motif" evidence="2">
    <location>
        <begin position="74"/>
        <end position="93"/>
    </location>
</feature>
<dbReference type="AlphaFoldDB" id="A0A1H8JGC7"/>
<dbReference type="Proteomes" id="UP000183063">
    <property type="component" value="Unassembled WGS sequence"/>
</dbReference>
<gene>
    <name evidence="4" type="primary">kstR2_3</name>
    <name evidence="4" type="ORF">RTCCBAU85039_2229</name>
    <name evidence="5" type="ORF">SAMN05216228_1007224</name>
</gene>
<evidence type="ECO:0000256" key="1">
    <source>
        <dbReference type="ARBA" id="ARBA00023125"/>
    </source>
</evidence>
<sequence>MHCEEDDRNHRDQCAAIRPSSACGDKFLDKTVWTVSFIKMSLAHHRRKQPLIVRQQLLDVAARLTMEQGMAAVTLDAVSGASGVSKGGLLHHFPTKNALLDALFESLLDRFDADINERMREDPVPHGRFSRAYLRAVADLRDSPDEAAHWAQVAVALLAEPRLRHRWRAWVQERTEEYVGTDSSVDAQIVRFAADGLWLADMLGSHDNGGDRHALIARLVELTNK</sequence>
<dbReference type="InterPro" id="IPR009057">
    <property type="entry name" value="Homeodomain-like_sf"/>
</dbReference>
<dbReference type="SUPFAM" id="SSF48498">
    <property type="entry name" value="Tetracyclin repressor-like, C-terminal domain"/>
    <property type="match status" value="1"/>
</dbReference>
<dbReference type="Pfam" id="PF17937">
    <property type="entry name" value="TetR_C_28"/>
    <property type="match status" value="1"/>
</dbReference>
<evidence type="ECO:0000259" key="3">
    <source>
        <dbReference type="PROSITE" id="PS50977"/>
    </source>
</evidence>
<evidence type="ECO:0000313" key="7">
    <source>
        <dbReference type="Proteomes" id="UP000198939"/>
    </source>
</evidence>
<feature type="domain" description="HTH tetR-type" evidence="3">
    <location>
        <begin position="51"/>
        <end position="111"/>
    </location>
</feature>
<evidence type="ECO:0000313" key="6">
    <source>
        <dbReference type="Proteomes" id="UP000183063"/>
    </source>
</evidence>
<dbReference type="SUPFAM" id="SSF46689">
    <property type="entry name" value="Homeodomain-like"/>
    <property type="match status" value="1"/>
</dbReference>
<dbReference type="GO" id="GO:0000976">
    <property type="term" value="F:transcription cis-regulatory region binding"/>
    <property type="evidence" value="ECO:0007669"/>
    <property type="project" value="TreeGrafter"/>
</dbReference>
<dbReference type="InterPro" id="IPR001647">
    <property type="entry name" value="HTH_TetR"/>
</dbReference>
<dbReference type="PANTHER" id="PTHR30055:SF148">
    <property type="entry name" value="TETR-FAMILY TRANSCRIPTIONAL REGULATOR"/>
    <property type="match status" value="1"/>
</dbReference>
<reference evidence="5 7" key="2">
    <citation type="submission" date="2016-10" db="EMBL/GenBank/DDBJ databases">
        <authorList>
            <person name="Varghese N."/>
            <person name="Submissions S."/>
        </authorList>
    </citation>
    <scope>NUCLEOTIDE SEQUENCE [LARGE SCALE GENOMIC DNA]</scope>
    <source>
        <strain evidence="5 7">CGMCC 1.7071</strain>
    </source>
</reference>
<accession>A0A1H8JGC7</accession>
<dbReference type="PANTHER" id="PTHR30055">
    <property type="entry name" value="HTH-TYPE TRANSCRIPTIONAL REGULATOR RUTR"/>
    <property type="match status" value="1"/>
</dbReference>
<dbReference type="GO" id="GO:0003700">
    <property type="term" value="F:DNA-binding transcription factor activity"/>
    <property type="evidence" value="ECO:0007669"/>
    <property type="project" value="TreeGrafter"/>
</dbReference>
<dbReference type="PRINTS" id="PR00455">
    <property type="entry name" value="HTHTETR"/>
</dbReference>
<dbReference type="Proteomes" id="UP000198939">
    <property type="component" value="Unassembled WGS sequence"/>
</dbReference>
<proteinExistence type="predicted"/>
<reference evidence="6" key="1">
    <citation type="submission" date="2016-10" db="EMBL/GenBank/DDBJ databases">
        <authorList>
            <person name="Wibberg D."/>
        </authorList>
    </citation>
    <scope>NUCLEOTIDE SEQUENCE [LARGE SCALE GENOMIC DNA]</scope>
</reference>
<dbReference type="STRING" id="501024.RTCCBAU85039_2229"/>